<dbReference type="InterPro" id="IPR015797">
    <property type="entry name" value="NUDIX_hydrolase-like_dom_sf"/>
</dbReference>
<evidence type="ECO:0000313" key="5">
    <source>
        <dbReference type="Proteomes" id="UP000011680"/>
    </source>
</evidence>
<dbReference type="Proteomes" id="UP000011680">
    <property type="component" value="Unassembled WGS sequence"/>
</dbReference>
<sequence>MVVLDDDRVLLIQRDRPPFEGQWELPAGVIEHGETPREAAARELAEETTLDVAPDALTLTKSGGHALGATGKGGEKNKNSSDSDVFVVETTFAVSRSETTGEPTAGGGERAARFWPLAEIRPALRPGEHERIHHSTQALDS</sequence>
<dbReference type="SUPFAM" id="SSF55811">
    <property type="entry name" value="Nudix"/>
    <property type="match status" value="1"/>
</dbReference>
<feature type="region of interest" description="Disordered" evidence="2">
    <location>
        <begin position="122"/>
        <end position="141"/>
    </location>
</feature>
<dbReference type="STRING" id="1227457.C451_01368"/>
<dbReference type="PANTHER" id="PTHR43736">
    <property type="entry name" value="ADP-RIBOSE PYROPHOSPHATASE"/>
    <property type="match status" value="1"/>
</dbReference>
<dbReference type="InterPro" id="IPR020084">
    <property type="entry name" value="NUDIX_hydrolase_CS"/>
</dbReference>
<proteinExistence type="predicted"/>
<reference evidence="4 5" key="1">
    <citation type="journal article" date="2014" name="PLoS Genet.">
        <title>Phylogenetically driven sequencing of extremely halophilic archaea reveals strategies for static and dynamic osmo-response.</title>
        <authorList>
            <person name="Becker E.A."/>
            <person name="Seitzer P.M."/>
            <person name="Tritt A."/>
            <person name="Larsen D."/>
            <person name="Krusor M."/>
            <person name="Yao A.I."/>
            <person name="Wu D."/>
            <person name="Madern D."/>
            <person name="Eisen J.A."/>
            <person name="Darling A.E."/>
            <person name="Facciotti M.T."/>
        </authorList>
    </citation>
    <scope>NUCLEOTIDE SEQUENCE [LARGE SCALE GENOMIC DNA]</scope>
    <source>
        <strain evidence="4 5">JCM 13552</strain>
    </source>
</reference>
<dbReference type="PROSITE" id="PS00893">
    <property type="entry name" value="NUDIX_BOX"/>
    <property type="match status" value="1"/>
</dbReference>
<comment type="caution">
    <text evidence="4">The sequence shown here is derived from an EMBL/GenBank/DDBJ whole genome shotgun (WGS) entry which is preliminary data.</text>
</comment>
<evidence type="ECO:0000256" key="2">
    <source>
        <dbReference type="SAM" id="MobiDB-lite"/>
    </source>
</evidence>
<protein>
    <submittedName>
        <fullName evidence="4">NUDIX hydrolase</fullName>
    </submittedName>
</protein>
<evidence type="ECO:0000259" key="3">
    <source>
        <dbReference type="PROSITE" id="PS51462"/>
    </source>
</evidence>
<dbReference type="InterPro" id="IPR000086">
    <property type="entry name" value="NUDIX_hydrolase_dom"/>
</dbReference>
<name>M0NF87_9EURY</name>
<dbReference type="PROSITE" id="PS51462">
    <property type="entry name" value="NUDIX"/>
    <property type="match status" value="1"/>
</dbReference>
<keyword evidence="1 4" id="KW-0378">Hydrolase</keyword>
<keyword evidence="5" id="KW-1185">Reference proteome</keyword>
<feature type="domain" description="Nudix hydrolase" evidence="3">
    <location>
        <begin position="1"/>
        <end position="139"/>
    </location>
</feature>
<accession>M0NF87</accession>
<dbReference type="eggNOG" id="arCOG01075">
    <property type="taxonomic scope" value="Archaea"/>
</dbReference>
<dbReference type="GO" id="GO:0016787">
    <property type="term" value="F:hydrolase activity"/>
    <property type="evidence" value="ECO:0007669"/>
    <property type="project" value="UniProtKB-KW"/>
</dbReference>
<dbReference type="Pfam" id="PF00293">
    <property type="entry name" value="NUDIX"/>
    <property type="match status" value="1"/>
</dbReference>
<dbReference type="AlphaFoldDB" id="M0NF87"/>
<gene>
    <name evidence="4" type="ORF">C451_01368</name>
</gene>
<organism evidence="4 5">
    <name type="scientific">Halococcus thailandensis JCM 13552</name>
    <dbReference type="NCBI Taxonomy" id="1227457"/>
    <lineage>
        <taxon>Archaea</taxon>
        <taxon>Methanobacteriati</taxon>
        <taxon>Methanobacteriota</taxon>
        <taxon>Stenosarchaea group</taxon>
        <taxon>Halobacteria</taxon>
        <taxon>Halobacteriales</taxon>
        <taxon>Halococcaceae</taxon>
        <taxon>Halococcus</taxon>
    </lineage>
</organism>
<dbReference type="Gene3D" id="3.90.79.10">
    <property type="entry name" value="Nucleoside Triphosphate Pyrophosphohydrolase"/>
    <property type="match status" value="1"/>
</dbReference>
<dbReference type="InterPro" id="IPR020476">
    <property type="entry name" value="Nudix_hydrolase"/>
</dbReference>
<dbReference type="PATRIC" id="fig|1227457.3.peg.243"/>
<dbReference type="PANTHER" id="PTHR43736:SF1">
    <property type="entry name" value="DIHYDRONEOPTERIN TRIPHOSPHATE DIPHOSPHATASE"/>
    <property type="match status" value="1"/>
</dbReference>
<dbReference type="PRINTS" id="PR00502">
    <property type="entry name" value="NUDIXFAMILY"/>
</dbReference>
<dbReference type="EMBL" id="AOMF01000029">
    <property type="protein sequence ID" value="EMA56632.1"/>
    <property type="molecule type" value="Genomic_DNA"/>
</dbReference>
<evidence type="ECO:0000256" key="1">
    <source>
        <dbReference type="ARBA" id="ARBA00022801"/>
    </source>
</evidence>
<evidence type="ECO:0000313" key="4">
    <source>
        <dbReference type="EMBL" id="EMA56632.1"/>
    </source>
</evidence>
<feature type="region of interest" description="Disordered" evidence="2">
    <location>
        <begin position="61"/>
        <end position="84"/>
    </location>
</feature>